<dbReference type="OrthoDB" id="346004at2"/>
<keyword evidence="3" id="KW-1003">Cell membrane</keyword>
<evidence type="ECO:0000256" key="3">
    <source>
        <dbReference type="ARBA" id="ARBA00022475"/>
    </source>
</evidence>
<feature type="compositionally biased region" description="Basic and acidic residues" evidence="7">
    <location>
        <begin position="64"/>
        <end position="75"/>
    </location>
</feature>
<feature type="transmembrane region" description="Helical" evidence="8">
    <location>
        <begin position="173"/>
        <end position="195"/>
    </location>
</feature>
<protein>
    <recommendedName>
        <fullName evidence="11">DoxX family protein</fullName>
    </recommendedName>
</protein>
<dbReference type="HOGENOM" id="CLU_045650_0_0_11"/>
<evidence type="ECO:0008006" key="11">
    <source>
        <dbReference type="Google" id="ProtNLM"/>
    </source>
</evidence>
<feature type="compositionally biased region" description="Low complexity" evidence="7">
    <location>
        <begin position="105"/>
        <end position="121"/>
    </location>
</feature>
<dbReference type="Pfam" id="PF07681">
    <property type="entry name" value="DoxX"/>
    <property type="match status" value="1"/>
</dbReference>
<gene>
    <name evidence="9" type="ORF">H924_05865</name>
</gene>
<keyword evidence="10" id="KW-1185">Reference proteome</keyword>
<evidence type="ECO:0000256" key="7">
    <source>
        <dbReference type="SAM" id="MobiDB-lite"/>
    </source>
</evidence>
<dbReference type="GO" id="GO:0005886">
    <property type="term" value="C:plasma membrane"/>
    <property type="evidence" value="ECO:0007669"/>
    <property type="project" value="UniProtKB-SubCell"/>
</dbReference>
<accession>M1UTR9</accession>
<keyword evidence="5 8" id="KW-1133">Transmembrane helix</keyword>
<dbReference type="InterPro" id="IPR032808">
    <property type="entry name" value="DoxX"/>
</dbReference>
<feature type="compositionally biased region" description="Low complexity" evidence="7">
    <location>
        <begin position="79"/>
        <end position="91"/>
    </location>
</feature>
<dbReference type="PANTHER" id="PTHR33452:SF1">
    <property type="entry name" value="INNER MEMBRANE PROTEIN YPHA-RELATED"/>
    <property type="match status" value="1"/>
</dbReference>
<organism evidence="9 10">
    <name type="scientific">Corynebacterium callunae DSM 20147</name>
    <dbReference type="NCBI Taxonomy" id="1121353"/>
    <lineage>
        <taxon>Bacteria</taxon>
        <taxon>Bacillati</taxon>
        <taxon>Actinomycetota</taxon>
        <taxon>Actinomycetes</taxon>
        <taxon>Mycobacteriales</taxon>
        <taxon>Corynebacteriaceae</taxon>
        <taxon>Corynebacterium</taxon>
    </lineage>
</organism>
<dbReference type="Proteomes" id="UP000011760">
    <property type="component" value="Chromosome"/>
</dbReference>
<dbReference type="RefSeq" id="WP_015651049.1">
    <property type="nucleotide sequence ID" value="NC_020506.1"/>
</dbReference>
<dbReference type="eggNOG" id="COG2259">
    <property type="taxonomic scope" value="Bacteria"/>
</dbReference>
<name>M1UTR9_9CORY</name>
<feature type="region of interest" description="Disordered" evidence="7">
    <location>
        <begin position="1"/>
        <end position="123"/>
    </location>
</feature>
<evidence type="ECO:0000256" key="6">
    <source>
        <dbReference type="ARBA" id="ARBA00023136"/>
    </source>
</evidence>
<evidence type="ECO:0000313" key="9">
    <source>
        <dbReference type="EMBL" id="AGG66617.1"/>
    </source>
</evidence>
<evidence type="ECO:0000256" key="1">
    <source>
        <dbReference type="ARBA" id="ARBA00004651"/>
    </source>
</evidence>
<dbReference type="STRING" id="1121353.H924_05865"/>
<keyword evidence="4 8" id="KW-0812">Transmembrane</keyword>
<evidence type="ECO:0000256" key="4">
    <source>
        <dbReference type="ARBA" id="ARBA00022692"/>
    </source>
</evidence>
<dbReference type="EMBL" id="CP004354">
    <property type="protein sequence ID" value="AGG66617.1"/>
    <property type="molecule type" value="Genomic_DNA"/>
</dbReference>
<dbReference type="KEGG" id="ccn:H924_05865"/>
<proteinExistence type="inferred from homology"/>
<evidence type="ECO:0000256" key="8">
    <source>
        <dbReference type="SAM" id="Phobius"/>
    </source>
</evidence>
<sequence>MTDNSRNSDPKFDSADLSDLDDDSAIPTYRGGSPSANSTNASDKLYDRTGRAAPQNIAPPGAKDNTETSAFERPEVQSTPTAPATTNYPAAGGASTSAQLASDAPTTVTPQQTPPTQVTQQISREEAYVAPQESYADTDFAPVSPAPVQEQPLIEQPTIIEDARRGTLDFGLLIIRAVVGLYLIVRGVFTFFTLGGSGGLAGLEAEFASYQWPEILAILLPSIELASGVFLLLGLMTPVAAAIATVATSFTTLHQVNIHEGGWGELGEPIMLALILTLVVVGLQFTGPGKISLDSGRGWARRPLVSSWIFVIIGIALAVLLWWFGAGINPINSGSLM</sequence>
<keyword evidence="6 8" id="KW-0472">Membrane</keyword>
<dbReference type="PANTHER" id="PTHR33452">
    <property type="entry name" value="OXIDOREDUCTASE CATD-RELATED"/>
    <property type="match status" value="1"/>
</dbReference>
<feature type="transmembrane region" description="Helical" evidence="8">
    <location>
        <begin position="270"/>
        <end position="287"/>
    </location>
</feature>
<evidence type="ECO:0000256" key="5">
    <source>
        <dbReference type="ARBA" id="ARBA00022989"/>
    </source>
</evidence>
<comment type="similarity">
    <text evidence="2">Belongs to the DoxX family.</text>
</comment>
<dbReference type="PATRIC" id="fig|1121353.3.peg.1199"/>
<feature type="transmembrane region" description="Helical" evidence="8">
    <location>
        <begin position="308"/>
        <end position="328"/>
    </location>
</feature>
<feature type="compositionally biased region" description="Basic and acidic residues" evidence="7">
    <location>
        <begin position="1"/>
        <end position="14"/>
    </location>
</feature>
<reference evidence="9 10" key="1">
    <citation type="submission" date="2013-02" db="EMBL/GenBank/DDBJ databases">
        <title>The complete genome sequence of Corynebacterium callunae DSM 20147.</title>
        <authorList>
            <person name="Ruckert C."/>
            <person name="Albersmeier A."/>
            <person name="Kalinowski J."/>
        </authorList>
    </citation>
    <scope>NUCLEOTIDE SEQUENCE [LARGE SCALE GENOMIC DNA]</scope>
    <source>
        <strain evidence="9 10">DSM 20147</strain>
    </source>
</reference>
<dbReference type="AlphaFoldDB" id="M1UTR9"/>
<dbReference type="InterPro" id="IPR051907">
    <property type="entry name" value="DoxX-like_oxidoreductase"/>
</dbReference>
<evidence type="ECO:0000256" key="2">
    <source>
        <dbReference type="ARBA" id="ARBA00006679"/>
    </source>
</evidence>
<comment type="subcellular location">
    <subcellularLocation>
        <location evidence="1">Cell membrane</location>
        <topology evidence="1">Multi-pass membrane protein</topology>
    </subcellularLocation>
</comment>
<evidence type="ECO:0000313" key="10">
    <source>
        <dbReference type="Proteomes" id="UP000011760"/>
    </source>
</evidence>